<protein>
    <submittedName>
        <fullName evidence="2">Uncharacterized protein</fullName>
    </submittedName>
</protein>
<organism evidence="2 3">
    <name type="scientific">Frateuria aurantia (strain ATCC 33424 / DSM 6220 / KCTC 2777 / LMG 1558 / NBRC 3245 / NCIMB 13370)</name>
    <name type="common">Acetobacter aurantius</name>
    <dbReference type="NCBI Taxonomy" id="767434"/>
    <lineage>
        <taxon>Bacteria</taxon>
        <taxon>Pseudomonadati</taxon>
        <taxon>Pseudomonadota</taxon>
        <taxon>Gammaproteobacteria</taxon>
        <taxon>Lysobacterales</taxon>
        <taxon>Rhodanobacteraceae</taxon>
        <taxon>Frateuria</taxon>
    </lineage>
</organism>
<feature type="signal peptide" evidence="1">
    <location>
        <begin position="1"/>
        <end position="24"/>
    </location>
</feature>
<sequence>MIRRKSLYFALAPGVVMLASTGMAGATGMALSAAETSGLAARGKRA</sequence>
<evidence type="ECO:0000313" key="3">
    <source>
        <dbReference type="Proteomes" id="UP000005234"/>
    </source>
</evidence>
<keyword evidence="3" id="KW-1185">Reference proteome</keyword>
<dbReference type="KEGG" id="fau:Fraau_2689"/>
<keyword evidence="1" id="KW-0732">Signal</keyword>
<dbReference type="HOGENOM" id="CLU_3183987_0_0_6"/>
<dbReference type="STRING" id="767434.Fraau_2689"/>
<dbReference type="AlphaFoldDB" id="H8KZ02"/>
<evidence type="ECO:0000313" key="2">
    <source>
        <dbReference type="EMBL" id="AFC87032.1"/>
    </source>
</evidence>
<accession>H8KZ02</accession>
<name>H8KZ02_FRAAD</name>
<dbReference type="Proteomes" id="UP000005234">
    <property type="component" value="Chromosome"/>
</dbReference>
<evidence type="ECO:0000256" key="1">
    <source>
        <dbReference type="SAM" id="SignalP"/>
    </source>
</evidence>
<gene>
    <name evidence="2" type="ordered locus">Fraau_2689</name>
</gene>
<feature type="chain" id="PRO_5003614055" evidence="1">
    <location>
        <begin position="25"/>
        <end position="46"/>
    </location>
</feature>
<reference evidence="2" key="1">
    <citation type="submission" date="2012-02" db="EMBL/GenBank/DDBJ databases">
        <title>The complete genome of Frateuria aurantia DSM 6220.</title>
        <authorList>
            <consortium name="US DOE Joint Genome Institute (JGI-PGF)"/>
            <person name="Lucas S."/>
            <person name="Copeland A."/>
            <person name="Lapidus A."/>
            <person name="Glavina del Rio T."/>
            <person name="Dalin E."/>
            <person name="Tice H."/>
            <person name="Bruce D."/>
            <person name="Goodwin L."/>
            <person name="Pitluck S."/>
            <person name="Peters L."/>
            <person name="Ovchinnikova G."/>
            <person name="Teshima H."/>
            <person name="Kyrpides N."/>
            <person name="Mavromatis K."/>
            <person name="Ivanova N."/>
            <person name="Brettin T."/>
            <person name="Detter J.C."/>
            <person name="Han C."/>
            <person name="Larimer F."/>
            <person name="Land M."/>
            <person name="Hauser L."/>
            <person name="Markowitz V."/>
            <person name="Cheng J.-F."/>
            <person name="Hugenholtz P."/>
            <person name="Woyke T."/>
            <person name="Wu D."/>
            <person name="Brambilla E."/>
            <person name="Klenk H.-P."/>
            <person name="Eisen J.A."/>
        </authorList>
    </citation>
    <scope>NUCLEOTIDE SEQUENCE</scope>
    <source>
        <strain evidence="2">DSM 6220</strain>
    </source>
</reference>
<proteinExistence type="predicted"/>
<dbReference type="EMBL" id="CP003350">
    <property type="protein sequence ID" value="AFC87032.1"/>
    <property type="molecule type" value="Genomic_DNA"/>
</dbReference>